<dbReference type="Pfam" id="PF13776">
    <property type="entry name" value="DUF4172"/>
    <property type="match status" value="1"/>
</dbReference>
<dbReference type="Pfam" id="PF02661">
    <property type="entry name" value="Fic"/>
    <property type="match status" value="1"/>
</dbReference>
<dbReference type="SUPFAM" id="SSF140931">
    <property type="entry name" value="Fic-like"/>
    <property type="match status" value="1"/>
</dbReference>
<dbReference type="KEGG" id="anf:AQPE_4380"/>
<gene>
    <name evidence="4" type="ORF">AQPE_4380</name>
</gene>
<dbReference type="PANTHER" id="PTHR13504">
    <property type="entry name" value="FIDO DOMAIN-CONTAINING PROTEIN DDB_G0283145"/>
    <property type="match status" value="1"/>
</dbReference>
<dbReference type="InterPro" id="IPR040198">
    <property type="entry name" value="Fido_containing"/>
</dbReference>
<dbReference type="EMBL" id="AP018694">
    <property type="protein sequence ID" value="BBE20189.1"/>
    <property type="molecule type" value="Genomic_DNA"/>
</dbReference>
<reference evidence="4" key="1">
    <citation type="journal article" date="2020" name="Int. J. Syst. Evol. Microbiol.">
        <title>Aquipluma nitroreducens gen. nov. sp. nov., a novel facultatively anaerobic bacterium isolated from a freshwater lake.</title>
        <authorList>
            <person name="Watanabe M."/>
            <person name="Kojima H."/>
            <person name="Fukui M."/>
        </authorList>
    </citation>
    <scope>NUCLEOTIDE SEQUENCE</scope>
    <source>
        <strain evidence="4">MeG22</strain>
    </source>
</reference>
<name>A0A5K7SFE1_9BACT</name>
<dbReference type="InterPro" id="IPR036597">
    <property type="entry name" value="Fido-like_dom_sf"/>
</dbReference>
<dbReference type="Proteomes" id="UP001193389">
    <property type="component" value="Chromosome"/>
</dbReference>
<dbReference type="PROSITE" id="PS51459">
    <property type="entry name" value="FIDO"/>
    <property type="match status" value="1"/>
</dbReference>
<feature type="binding site" evidence="2">
    <location>
        <begin position="267"/>
        <end position="268"/>
    </location>
    <ligand>
        <name>ATP</name>
        <dbReference type="ChEBI" id="CHEBI:30616"/>
    </ligand>
</feature>
<dbReference type="InterPro" id="IPR025230">
    <property type="entry name" value="DUF4172"/>
</dbReference>
<dbReference type="InterPro" id="IPR003812">
    <property type="entry name" value="Fido"/>
</dbReference>
<dbReference type="PANTHER" id="PTHR13504:SF33">
    <property type="entry name" value="FIC FAMILY PROTEIN"/>
    <property type="match status" value="1"/>
</dbReference>
<feature type="domain" description="Fido" evidence="3">
    <location>
        <begin position="133"/>
        <end position="289"/>
    </location>
</feature>
<evidence type="ECO:0000313" key="5">
    <source>
        <dbReference type="Proteomes" id="UP001193389"/>
    </source>
</evidence>
<keyword evidence="2" id="KW-0547">Nucleotide-binding</keyword>
<feature type="binding site" evidence="2">
    <location>
        <begin position="230"/>
        <end position="237"/>
    </location>
    <ligand>
        <name>ATP</name>
        <dbReference type="ChEBI" id="CHEBI:30616"/>
    </ligand>
</feature>
<evidence type="ECO:0000256" key="2">
    <source>
        <dbReference type="PIRSR" id="PIRSR640198-2"/>
    </source>
</evidence>
<protein>
    <recommendedName>
        <fullName evidence="3">Fido domain-containing protein</fullName>
    </recommendedName>
</protein>
<organism evidence="4 5">
    <name type="scientific">Aquipluma nitroreducens</name>
    <dbReference type="NCBI Taxonomy" id="2010828"/>
    <lineage>
        <taxon>Bacteria</taxon>
        <taxon>Pseudomonadati</taxon>
        <taxon>Bacteroidota</taxon>
        <taxon>Bacteroidia</taxon>
        <taxon>Marinilabiliales</taxon>
        <taxon>Prolixibacteraceae</taxon>
        <taxon>Aquipluma</taxon>
    </lineage>
</organism>
<keyword evidence="2" id="KW-0067">ATP-binding</keyword>
<accession>A0A5K7SFE1</accession>
<proteinExistence type="predicted"/>
<dbReference type="AlphaFoldDB" id="A0A5K7SFE1"/>
<evidence type="ECO:0000259" key="3">
    <source>
        <dbReference type="PROSITE" id="PS51459"/>
    </source>
</evidence>
<keyword evidence="5" id="KW-1185">Reference proteome</keyword>
<evidence type="ECO:0000313" key="4">
    <source>
        <dbReference type="EMBL" id="BBE20189.1"/>
    </source>
</evidence>
<dbReference type="Gene3D" id="1.10.10.10">
    <property type="entry name" value="Winged helix-like DNA-binding domain superfamily/Winged helix DNA-binding domain"/>
    <property type="match status" value="1"/>
</dbReference>
<evidence type="ECO:0000256" key="1">
    <source>
        <dbReference type="PIRSR" id="PIRSR640198-1"/>
    </source>
</evidence>
<feature type="active site" evidence="1">
    <location>
        <position position="226"/>
    </location>
</feature>
<dbReference type="Gene3D" id="1.10.3290.10">
    <property type="entry name" value="Fido-like domain"/>
    <property type="match status" value="1"/>
</dbReference>
<dbReference type="InterPro" id="IPR036388">
    <property type="entry name" value="WH-like_DNA-bd_sf"/>
</dbReference>
<dbReference type="GO" id="GO:0005524">
    <property type="term" value="F:ATP binding"/>
    <property type="evidence" value="ECO:0007669"/>
    <property type="project" value="UniProtKB-KW"/>
</dbReference>
<sequence>MYSARNFTIFEPNMKNNRLMKYNWQLPEWPMFSFETTDVQPLILEFAKETGEINGIIQGLPNHLKQETLLQLMMSEALKTSEIEGEYISREDVISSLRNNLGLNDMPVSVKDRRATGIAQLMTEVRKSFQEPLTINTLKTWHGMLMAGTRNINPGDWREGNAPMHVISGAVGREVVHFEAPPSEKVLAEMKAFIEWYNSAIFPLKGEIAEGVLKSAIAHLYFESIHPFEDGNGRIGRAVAEKALSQSLNRPVMLSLSKTIEKNKEDYYNALKEAQRSLNITSWITYFTLVILDAQRDAKSMVQFTLKKAQFFDRYKDKLNERQSKAVLKIMEQGVDGFEGGMTARKYMSITRVSKATATRDLQQLYDLGVFTRDGGGRSVRYQLNFD</sequence>